<evidence type="ECO:0000313" key="1">
    <source>
        <dbReference type="EMBL" id="AOH54891.1"/>
    </source>
</evidence>
<proteinExistence type="predicted"/>
<protein>
    <submittedName>
        <fullName evidence="1">Uncharacterized protein</fullName>
    </submittedName>
</protein>
<evidence type="ECO:0000313" key="2">
    <source>
        <dbReference type="Proteomes" id="UP000077926"/>
    </source>
</evidence>
<dbReference type="OrthoDB" id="2428283at2"/>
<dbReference type="AlphaFoldDB" id="A0A1B3XNT9"/>
<dbReference type="KEGG" id="bmur:ABE28_011050"/>
<gene>
    <name evidence="1" type="ORF">ABE28_011050</name>
</gene>
<name>A0A1B3XNT9_9BACI</name>
<dbReference type="STRING" id="264697.ABE28_011050"/>
<accession>A0A1B3XNT9</accession>
<reference evidence="1 2" key="1">
    <citation type="submission" date="2016-08" db="EMBL/GenBank/DDBJ databases">
        <title>Complete genome sequence of Bacillus muralis G25-68, a strain with toxicity to nematodes.</title>
        <authorList>
            <person name="Zheng Z."/>
        </authorList>
    </citation>
    <scope>NUCLEOTIDE SEQUENCE [LARGE SCALE GENOMIC DNA]</scope>
    <source>
        <strain evidence="1 2">G25-68</strain>
    </source>
</reference>
<dbReference type="EMBL" id="CP017080">
    <property type="protein sequence ID" value="AOH54891.1"/>
    <property type="molecule type" value="Genomic_DNA"/>
</dbReference>
<dbReference type="Proteomes" id="UP000077926">
    <property type="component" value="Chromosome"/>
</dbReference>
<dbReference type="RefSeq" id="WP_064465157.1">
    <property type="nucleotide sequence ID" value="NZ_CP017080.1"/>
</dbReference>
<keyword evidence="2" id="KW-1185">Reference proteome</keyword>
<organism evidence="1 2">
    <name type="scientific">Peribacillus muralis</name>
    <dbReference type="NCBI Taxonomy" id="264697"/>
    <lineage>
        <taxon>Bacteria</taxon>
        <taxon>Bacillati</taxon>
        <taxon>Bacillota</taxon>
        <taxon>Bacilli</taxon>
        <taxon>Bacillales</taxon>
        <taxon>Bacillaceae</taxon>
        <taxon>Peribacillus</taxon>
    </lineage>
</organism>
<sequence>MFDIHNHELKVIDFAKTGHHTCFVKVSGFDAEWGKDFEGEVKFVSDLPYGDLIHPHRSPLSGSCREFVRSDLIYRHNQGQFE</sequence>